<dbReference type="EMBL" id="CP076023">
    <property type="protein sequence ID" value="QWC15181.1"/>
    <property type="molecule type" value="Genomic_DNA"/>
</dbReference>
<sequence length="76" mass="7848">MDNITRHALAARIAVAGAVTGLFDKVRNDDRGQGSVEYVGIIVAVVIIVGLVIAAATSSDLGTTLINRIKTAISTI</sequence>
<accession>A0ABX8GHP3</accession>
<dbReference type="RefSeq" id="WP_208195670.1">
    <property type="nucleotide sequence ID" value="NZ_CP076023.1"/>
</dbReference>
<feature type="transmembrane region" description="Helical" evidence="1">
    <location>
        <begin position="35"/>
        <end position="56"/>
    </location>
</feature>
<keyword evidence="3" id="KW-1185">Reference proteome</keyword>
<evidence type="ECO:0000313" key="3">
    <source>
        <dbReference type="Proteomes" id="UP000679335"/>
    </source>
</evidence>
<keyword evidence="1" id="KW-1133">Transmembrane helix</keyword>
<dbReference type="Proteomes" id="UP000679335">
    <property type="component" value="Chromosome"/>
</dbReference>
<proteinExistence type="predicted"/>
<reference evidence="2 3" key="1">
    <citation type="submission" date="2021-05" db="EMBL/GenBank/DDBJ databases">
        <title>Novel species in genus Cellulomonas.</title>
        <authorList>
            <person name="Zhang G."/>
        </authorList>
    </citation>
    <scope>NUCLEOTIDE SEQUENCE [LARGE SCALE GENOMIC DNA]</scope>
    <source>
        <strain evidence="3">zg-ZUI157</strain>
    </source>
</reference>
<organism evidence="2 3">
    <name type="scientific">Cellulomonas dongxiuzhuiae</name>
    <dbReference type="NCBI Taxonomy" id="2819979"/>
    <lineage>
        <taxon>Bacteria</taxon>
        <taxon>Bacillati</taxon>
        <taxon>Actinomycetota</taxon>
        <taxon>Actinomycetes</taxon>
        <taxon>Micrococcales</taxon>
        <taxon>Cellulomonadaceae</taxon>
        <taxon>Cellulomonas</taxon>
    </lineage>
</organism>
<evidence type="ECO:0000256" key="1">
    <source>
        <dbReference type="SAM" id="Phobius"/>
    </source>
</evidence>
<protein>
    <recommendedName>
        <fullName evidence="4">Pilus assembly protein Flp/PilA</fullName>
    </recommendedName>
</protein>
<name>A0ABX8GHP3_9CELL</name>
<evidence type="ECO:0008006" key="4">
    <source>
        <dbReference type="Google" id="ProtNLM"/>
    </source>
</evidence>
<keyword evidence="1" id="KW-0472">Membrane</keyword>
<keyword evidence="1" id="KW-0812">Transmembrane</keyword>
<gene>
    <name evidence="2" type="ORF">KKR89_12710</name>
</gene>
<evidence type="ECO:0000313" key="2">
    <source>
        <dbReference type="EMBL" id="QWC15181.1"/>
    </source>
</evidence>